<dbReference type="AlphaFoldDB" id="A0AAD9Z661"/>
<reference evidence="2" key="1">
    <citation type="submission" date="2022-11" db="EMBL/GenBank/DDBJ databases">
        <title>Chromosomal genome sequence assembly and mating type (MAT) locus characterization of the leprose asexual lichenized fungus Lepraria neglecta (Nyl.) Erichsen.</title>
        <authorList>
            <person name="Allen J.L."/>
            <person name="Pfeffer B."/>
        </authorList>
    </citation>
    <scope>NUCLEOTIDE SEQUENCE</scope>
    <source>
        <strain evidence="2">Allen 5258</strain>
    </source>
</reference>
<protein>
    <recommendedName>
        <fullName evidence="1">NmrA-like domain-containing protein</fullName>
    </recommendedName>
</protein>
<evidence type="ECO:0000313" key="3">
    <source>
        <dbReference type="Proteomes" id="UP001276659"/>
    </source>
</evidence>
<dbReference type="Gene3D" id="3.40.50.720">
    <property type="entry name" value="NAD(P)-binding Rossmann-like Domain"/>
    <property type="match status" value="1"/>
</dbReference>
<accession>A0AAD9Z661</accession>
<evidence type="ECO:0000259" key="1">
    <source>
        <dbReference type="Pfam" id="PF05368"/>
    </source>
</evidence>
<dbReference type="InterPro" id="IPR036291">
    <property type="entry name" value="NAD(P)-bd_dom_sf"/>
</dbReference>
<gene>
    <name evidence="2" type="ORF">OEA41_009630</name>
</gene>
<organism evidence="2 3">
    <name type="scientific">Lepraria neglecta</name>
    <dbReference type="NCBI Taxonomy" id="209136"/>
    <lineage>
        <taxon>Eukaryota</taxon>
        <taxon>Fungi</taxon>
        <taxon>Dikarya</taxon>
        <taxon>Ascomycota</taxon>
        <taxon>Pezizomycotina</taxon>
        <taxon>Lecanoromycetes</taxon>
        <taxon>OSLEUM clade</taxon>
        <taxon>Lecanoromycetidae</taxon>
        <taxon>Lecanorales</taxon>
        <taxon>Lecanorineae</taxon>
        <taxon>Stereocaulaceae</taxon>
        <taxon>Lepraria</taxon>
    </lineage>
</organism>
<sequence>MAPTILVTGFTGGLGAGVFSTLQDLVPASSLAASSSRQHAASLLEGKGVEFRRAAYDDFNSLLEAFHGIKKLFFVSTNTFDNDKRTIQHRNVIEAAKQAGVGHVYYSSLAFGGHTSTSQIAVQQAHLATEAMLASSGLRYTSVREGVYAEAFPVFLNWYPNTRELFLPADGPVAYASRAELGEATAKLMLRDNHQFPDNIALLTGPKAFTFADVVTAINRVSNRDVALHRVSSEEYVTKNAMGDEGGKPTTFFEAWKGLFEGVAKGEAETVDPLMEELLDRRPKDGVQVVEELLRKDHEYTWHQNYLNAK</sequence>
<dbReference type="SUPFAM" id="SSF51735">
    <property type="entry name" value="NAD(P)-binding Rossmann-fold domains"/>
    <property type="match status" value="1"/>
</dbReference>
<feature type="domain" description="NmrA-like" evidence="1">
    <location>
        <begin position="3"/>
        <end position="237"/>
    </location>
</feature>
<dbReference type="PANTHER" id="PTHR47129:SF1">
    <property type="entry name" value="NMRA-LIKE DOMAIN-CONTAINING PROTEIN"/>
    <property type="match status" value="1"/>
</dbReference>
<dbReference type="EMBL" id="JASNWA010000009">
    <property type="protein sequence ID" value="KAK3170243.1"/>
    <property type="molecule type" value="Genomic_DNA"/>
</dbReference>
<name>A0AAD9Z661_9LECA</name>
<dbReference type="InterPro" id="IPR052718">
    <property type="entry name" value="NmrA-type_oxidoreductase"/>
</dbReference>
<proteinExistence type="predicted"/>
<comment type="caution">
    <text evidence="2">The sequence shown here is derived from an EMBL/GenBank/DDBJ whole genome shotgun (WGS) entry which is preliminary data.</text>
</comment>
<keyword evidence="3" id="KW-1185">Reference proteome</keyword>
<dbReference type="PANTHER" id="PTHR47129">
    <property type="entry name" value="QUINONE OXIDOREDUCTASE 2"/>
    <property type="match status" value="1"/>
</dbReference>
<evidence type="ECO:0000313" key="2">
    <source>
        <dbReference type="EMBL" id="KAK3170243.1"/>
    </source>
</evidence>
<dbReference type="Proteomes" id="UP001276659">
    <property type="component" value="Unassembled WGS sequence"/>
</dbReference>
<dbReference type="Gene3D" id="3.90.25.10">
    <property type="entry name" value="UDP-galactose 4-epimerase, domain 1"/>
    <property type="match status" value="1"/>
</dbReference>
<dbReference type="Pfam" id="PF05368">
    <property type="entry name" value="NmrA"/>
    <property type="match status" value="1"/>
</dbReference>
<dbReference type="InterPro" id="IPR008030">
    <property type="entry name" value="NmrA-like"/>
</dbReference>